<feature type="region of interest" description="Disordered" evidence="8">
    <location>
        <begin position="762"/>
        <end position="794"/>
    </location>
</feature>
<dbReference type="InterPro" id="IPR009011">
    <property type="entry name" value="Man6P_isomerase_rcpt-bd_dom_sf"/>
</dbReference>
<feature type="compositionally biased region" description="Gly residues" evidence="8">
    <location>
        <begin position="1052"/>
        <end position="1068"/>
    </location>
</feature>
<keyword evidence="9" id="KW-0472">Membrane</keyword>
<reference evidence="11" key="1">
    <citation type="submission" date="2022-07" db="EMBL/GenBank/DDBJ databases">
        <title>Phylogenomic reconstructions and comparative analyses of Kickxellomycotina fungi.</title>
        <authorList>
            <person name="Reynolds N.K."/>
            <person name="Stajich J.E."/>
            <person name="Barry K."/>
            <person name="Grigoriev I.V."/>
            <person name="Crous P."/>
            <person name="Smith M.E."/>
        </authorList>
    </citation>
    <scope>NUCLEOTIDE SEQUENCE</scope>
    <source>
        <strain evidence="11">NBRC 105413</strain>
    </source>
</reference>
<evidence type="ECO:0000256" key="1">
    <source>
        <dbReference type="ARBA" id="ARBA00004367"/>
    </source>
</evidence>
<evidence type="ECO:0000256" key="5">
    <source>
        <dbReference type="ARBA" id="ARBA00022734"/>
    </source>
</evidence>
<comment type="similarity">
    <text evidence="2">Belongs to the OS-9 family.</text>
</comment>
<dbReference type="Pfam" id="PF07915">
    <property type="entry name" value="PRKCSH"/>
    <property type="match status" value="1"/>
</dbReference>
<name>A0A9W7XKE3_9FUNG</name>
<feature type="region of interest" description="Disordered" evidence="8">
    <location>
        <begin position="1"/>
        <end position="38"/>
    </location>
</feature>
<evidence type="ECO:0000256" key="2">
    <source>
        <dbReference type="ARBA" id="ARBA00009918"/>
    </source>
</evidence>
<dbReference type="GO" id="GO:0005788">
    <property type="term" value="C:endoplasmic reticulum lumen"/>
    <property type="evidence" value="ECO:0007669"/>
    <property type="project" value="TreeGrafter"/>
</dbReference>
<evidence type="ECO:0000313" key="11">
    <source>
        <dbReference type="EMBL" id="KAJ1644540.1"/>
    </source>
</evidence>
<dbReference type="GO" id="GO:0005789">
    <property type="term" value="C:endoplasmic reticulum membrane"/>
    <property type="evidence" value="ECO:0007669"/>
    <property type="project" value="UniProtKB-SubCell"/>
</dbReference>
<feature type="compositionally biased region" description="Low complexity" evidence="8">
    <location>
        <begin position="1036"/>
        <end position="1051"/>
    </location>
</feature>
<keyword evidence="5" id="KW-0430">Lectin</keyword>
<feature type="region of interest" description="Disordered" evidence="8">
    <location>
        <begin position="160"/>
        <end position="181"/>
    </location>
</feature>
<feature type="region of interest" description="Disordered" evidence="8">
    <location>
        <begin position="383"/>
        <end position="404"/>
    </location>
</feature>
<feature type="compositionally biased region" description="Gly residues" evidence="8">
    <location>
        <begin position="1009"/>
        <end position="1035"/>
    </location>
</feature>
<dbReference type="GO" id="GO:0030246">
    <property type="term" value="F:carbohydrate binding"/>
    <property type="evidence" value="ECO:0007669"/>
    <property type="project" value="UniProtKB-KW"/>
</dbReference>
<feature type="compositionally biased region" description="Acidic residues" evidence="8">
    <location>
        <begin position="389"/>
        <end position="399"/>
    </location>
</feature>
<accession>A0A9W7XKE3</accession>
<keyword evidence="7" id="KW-1015">Disulfide bond</keyword>
<feature type="domain" description="MRH" evidence="10">
    <location>
        <begin position="203"/>
        <end position="345"/>
    </location>
</feature>
<dbReference type="InterPro" id="IPR012913">
    <property type="entry name" value="OS9-like_dom"/>
</dbReference>
<dbReference type="InterPro" id="IPR044865">
    <property type="entry name" value="MRH_dom"/>
</dbReference>
<keyword evidence="12" id="KW-1185">Reference proteome</keyword>
<sequence length="1329" mass="145398">MGLEDSNHSHVSSISQGMSLDDVENKLGQPSEKDGDTYKWTCPGDQTNFHDSRFTAHASDTEAKIGALYLEDIMQDVLEIPRFKIDFIHEPLAESKLSETVAMLNKRAQRMAKEQGPVKENSGYPNVSSLIYDPLVVSAGRLSKFLCQVPRVDNNDEAVYSTENEEHRQKSGNSQEGLDSNGLEKELRITVERGLELLDSLKTECILFTAGWWTYEYCHGKYVRQFHKFEPDSDGIVFSVEYMLGKHDHIRPFPVLSDGSFSKNSNNNRKDKTEMRDTQVSRIGRKRFLTQVWGGGTECDLTGKPRQIEVQFHCDPNGPERIVMVEEAMTCYYVMVINTPRLCADPRFYDMLASTAYSIKCQQVIADALIRPLTEEQGEFANKHIGESALDEESTEEDPEKQRTRYLPEQPGIVAAREMNEKASMGTINGDEEKGTLNREKAQPQVVLSVKDPRLMREHKSKEQQEMIRRVLAIMYGDEDLNVGFANADADADADEEQARAESLVQGQDDGKHTDAKGGGGDGANGNGKWGDRPPMTSELFPDRSGFKSKAKVKGDGDSSKPFTPLPYFAANAQFPTVKRYQTVEPRRFSKHSPAIYYASTTRDEYPGAWGHGFYLLYPYPWWAYGVGNKLGPTFYCNRTESSFNVYKPQLRNMTVLNDTNIPLVGNYDIFKNGKYAGFTDYNNGTLEIKPCADLNNSELGVSDKDCESIVLDIVQGSVVSGNAETDIQNEFTLFKLKLGQKEAVLRTVTISSTTKKLSGGALAVQSKGDDGKHTGTKGGGGDSTDGNGKWGDRPPMVLELFPDRSGFKSDAGIVGDGDSSKPFIPPQHYVANALFPTARQYQTVLSHTFSKHSPAVYYASATRDEYPGAWGHGFYLLYPYPWWAYGSGRQLGPTFYCNSTFTDFSVYRGHLRNMTVLNDTNIPLVGDYDIFKNGKYVGFTDYNNGTLEIKPCADLNSSELGVSDKDCESIVLNLVRGSVVSGNAQTDIQSEFTFFKLNAHPDQAPRKGSGGGGHGGGGGGGHGSSGGKGTGSSGSKGSSSSSSSSKNTGLKTGGSGGGGSSGKGSGTYGDRPPSYASLFPNRAGFNAGGRPAGSYDASRSYTPPPAYSAGASYAAASRGQTVPAYTFKSNSPAVYYASTTRRSYGGAWGYGFYPVYPYPFWAYGAGYWVGSTYYPNTFHNSIYNYHSQLRNITILNGTNVPLIGNQDIFNTGGKNITFTDFNNGTIQIAPCGNSTSADLSVSAGDCGFIVLNIKDGKVVRGNAKTEIHDEITFFQLSLGNRTSTLRTQTISSTKKKPQAGPVVGIVLGCVAFVAIVIGLLWWFTCRKK</sequence>
<feature type="compositionally biased region" description="Polar residues" evidence="8">
    <location>
        <begin position="9"/>
        <end position="18"/>
    </location>
</feature>
<feature type="transmembrane region" description="Helical" evidence="9">
    <location>
        <begin position="1303"/>
        <end position="1324"/>
    </location>
</feature>
<gene>
    <name evidence="11" type="primary">YOS9</name>
    <name evidence="11" type="ORF">LPJ64_003786</name>
</gene>
<dbReference type="PANTHER" id="PTHR15414:SF0">
    <property type="entry name" value="ENDOPLASMIC RETICULUM LECTIN 1"/>
    <property type="match status" value="1"/>
</dbReference>
<dbReference type="Gene3D" id="2.70.130.10">
    <property type="entry name" value="Mannose-6-phosphate receptor binding domain"/>
    <property type="match status" value="1"/>
</dbReference>
<evidence type="ECO:0000313" key="12">
    <source>
        <dbReference type="Proteomes" id="UP001145021"/>
    </source>
</evidence>
<feature type="region of interest" description="Disordered" evidence="8">
    <location>
        <begin position="1001"/>
        <end position="1074"/>
    </location>
</feature>
<keyword evidence="4" id="KW-0732">Signal</keyword>
<feature type="region of interest" description="Disordered" evidence="8">
    <location>
        <begin position="492"/>
        <end position="559"/>
    </location>
</feature>
<organism evidence="11 12">
    <name type="scientific">Coemansia asiatica</name>
    <dbReference type="NCBI Taxonomy" id="1052880"/>
    <lineage>
        <taxon>Eukaryota</taxon>
        <taxon>Fungi</taxon>
        <taxon>Fungi incertae sedis</taxon>
        <taxon>Zoopagomycota</taxon>
        <taxon>Kickxellomycotina</taxon>
        <taxon>Kickxellomycetes</taxon>
        <taxon>Kickxellales</taxon>
        <taxon>Kickxellaceae</taxon>
        <taxon>Coemansia</taxon>
    </lineage>
</organism>
<evidence type="ECO:0000256" key="4">
    <source>
        <dbReference type="ARBA" id="ARBA00022729"/>
    </source>
</evidence>
<comment type="caution">
    <text evidence="11">The sequence shown here is derived from an EMBL/GenBank/DDBJ whole genome shotgun (WGS) entry which is preliminary data.</text>
</comment>
<dbReference type="Proteomes" id="UP001145021">
    <property type="component" value="Unassembled WGS sequence"/>
</dbReference>
<dbReference type="GO" id="GO:0030968">
    <property type="term" value="P:endoplasmic reticulum unfolded protein response"/>
    <property type="evidence" value="ECO:0007669"/>
    <property type="project" value="InterPro"/>
</dbReference>
<evidence type="ECO:0000256" key="8">
    <source>
        <dbReference type="SAM" id="MobiDB-lite"/>
    </source>
</evidence>
<evidence type="ECO:0000256" key="7">
    <source>
        <dbReference type="ARBA" id="ARBA00023157"/>
    </source>
</evidence>
<protein>
    <recommendedName>
        <fullName evidence="3">Protein OS-9 homolog</fullName>
    </recommendedName>
</protein>
<evidence type="ECO:0000256" key="6">
    <source>
        <dbReference type="ARBA" id="ARBA00022824"/>
    </source>
</evidence>
<keyword evidence="9" id="KW-0812">Transmembrane</keyword>
<dbReference type="InterPro" id="IPR045149">
    <property type="entry name" value="OS-9-like"/>
</dbReference>
<dbReference type="PANTHER" id="PTHR15414">
    <property type="entry name" value="OS-9-RELATED"/>
    <property type="match status" value="1"/>
</dbReference>
<dbReference type="EMBL" id="JANBOH010000158">
    <property type="protein sequence ID" value="KAJ1644540.1"/>
    <property type="molecule type" value="Genomic_DNA"/>
</dbReference>
<dbReference type="PROSITE" id="PS51914">
    <property type="entry name" value="MRH"/>
    <property type="match status" value="1"/>
</dbReference>
<comment type="subcellular location">
    <subcellularLocation>
        <location evidence="1">Endoplasmic reticulum membrane</location>
        <topology evidence="1">Peripheral membrane protein</topology>
        <orientation evidence="1">Lumenal side</orientation>
    </subcellularLocation>
</comment>
<evidence type="ECO:0000256" key="3">
    <source>
        <dbReference type="ARBA" id="ARBA00018727"/>
    </source>
</evidence>
<keyword evidence="6" id="KW-0256">Endoplasmic reticulum</keyword>
<evidence type="ECO:0000259" key="10">
    <source>
        <dbReference type="PROSITE" id="PS51914"/>
    </source>
</evidence>
<proteinExistence type="inferred from homology"/>
<feature type="compositionally biased region" description="Gly residues" evidence="8">
    <location>
        <begin position="517"/>
        <end position="529"/>
    </location>
</feature>
<dbReference type="SUPFAM" id="SSF50911">
    <property type="entry name" value="Mannose 6-phosphate receptor domain"/>
    <property type="match status" value="1"/>
</dbReference>
<evidence type="ECO:0000256" key="9">
    <source>
        <dbReference type="SAM" id="Phobius"/>
    </source>
</evidence>
<dbReference type="GO" id="GO:0030970">
    <property type="term" value="P:retrograde protein transport, ER to cytosol"/>
    <property type="evidence" value="ECO:0007669"/>
    <property type="project" value="TreeGrafter"/>
</dbReference>
<keyword evidence="9" id="KW-1133">Transmembrane helix</keyword>